<gene>
    <name evidence="2" type="ORF">NPX13_g49</name>
</gene>
<protein>
    <submittedName>
        <fullName evidence="2">Uncharacterized protein</fullName>
    </submittedName>
</protein>
<dbReference type="AlphaFoldDB" id="A0A9W8TQV7"/>
<feature type="repeat" description="TPR" evidence="1">
    <location>
        <begin position="226"/>
        <end position="259"/>
    </location>
</feature>
<keyword evidence="1" id="KW-0802">TPR repeat</keyword>
<dbReference type="PANTHER" id="PTHR46082:SF6">
    <property type="entry name" value="AAA+ ATPASE DOMAIN-CONTAINING PROTEIN-RELATED"/>
    <property type="match status" value="1"/>
</dbReference>
<dbReference type="SMART" id="SM00028">
    <property type="entry name" value="TPR"/>
    <property type="match status" value="2"/>
</dbReference>
<keyword evidence="3" id="KW-1185">Reference proteome</keyword>
<evidence type="ECO:0000313" key="3">
    <source>
        <dbReference type="Proteomes" id="UP001148614"/>
    </source>
</evidence>
<dbReference type="PROSITE" id="PS50005">
    <property type="entry name" value="TPR"/>
    <property type="match status" value="1"/>
</dbReference>
<dbReference type="InterPro" id="IPR053137">
    <property type="entry name" value="NLR-like"/>
</dbReference>
<sequence>MFQAASERMKEPLDWMELFTINNEWDQYEYQDAITALAELSLIQYRTSEEVPGKDDLEEDTSPYSFSFHPLVRDWIQLRIPSSERRTNVLRALETLRYYVESSGIDYTKWTLKERRAAMSHIDACMETLSKYVRDRTDEEYNTARGPLTVFYKFYADDGRYPEAEAVCRQILDYDKRLKGGSSEAYVESEIRLASIRFLRGAFSEAEGILARLRPGVEQYSEEIRISLLKNLAKIFFKLGRYDEALQLYHDVIARTPEQPNTTIAQSRASLHDSAPDHPIALSARLVRAINLRELNRTEEAEDAFRDTVERFGRILGPFHQDTLRAIMNFGILYDRTNRPEQAEDLYRAALVGREKIMGFDNQYTMRTVERLVSLLWSQDRCDEAEALALRALRAQRNSPLEGDMSTLNIGESNDDGNAPYRPVEVLFTQAVERDRKLLGETHTDRIEAERSLAAVYMKQRRISDEENRGVEDGCGSPLLVVVKGQDDVDPPPYSTFEDTKKTQVNTTISQTSKAGRAEAGIIDEGSSTLAQLVTEDKSRSLRIITYDHNGKRLYSPVEAIFAHAVEESGTFVELQNKK</sequence>
<evidence type="ECO:0000313" key="2">
    <source>
        <dbReference type="EMBL" id="KAJ3580507.1"/>
    </source>
</evidence>
<dbReference type="Proteomes" id="UP001148614">
    <property type="component" value="Unassembled WGS sequence"/>
</dbReference>
<dbReference type="Gene3D" id="1.25.40.10">
    <property type="entry name" value="Tetratricopeptide repeat domain"/>
    <property type="match status" value="2"/>
</dbReference>
<dbReference type="EMBL" id="JANPWZ010000003">
    <property type="protein sequence ID" value="KAJ3580507.1"/>
    <property type="molecule type" value="Genomic_DNA"/>
</dbReference>
<reference evidence="2" key="1">
    <citation type="submission" date="2022-07" db="EMBL/GenBank/DDBJ databases">
        <title>Genome Sequence of Xylaria arbuscula.</title>
        <authorList>
            <person name="Buettner E."/>
        </authorList>
    </citation>
    <scope>NUCLEOTIDE SEQUENCE</scope>
    <source>
        <strain evidence="2">VT107</strain>
    </source>
</reference>
<dbReference type="SUPFAM" id="SSF48452">
    <property type="entry name" value="TPR-like"/>
    <property type="match status" value="2"/>
</dbReference>
<accession>A0A9W8TQV7</accession>
<proteinExistence type="predicted"/>
<name>A0A9W8TQV7_9PEZI</name>
<dbReference type="Pfam" id="PF13176">
    <property type="entry name" value="TPR_7"/>
    <property type="match status" value="1"/>
</dbReference>
<dbReference type="Pfam" id="PF13424">
    <property type="entry name" value="TPR_12"/>
    <property type="match status" value="1"/>
</dbReference>
<evidence type="ECO:0000256" key="1">
    <source>
        <dbReference type="PROSITE-ProRule" id="PRU00339"/>
    </source>
</evidence>
<dbReference type="PANTHER" id="PTHR46082">
    <property type="entry name" value="ATP/GTP-BINDING PROTEIN-RELATED"/>
    <property type="match status" value="1"/>
</dbReference>
<dbReference type="InterPro" id="IPR019734">
    <property type="entry name" value="TPR_rpt"/>
</dbReference>
<dbReference type="InterPro" id="IPR011990">
    <property type="entry name" value="TPR-like_helical_dom_sf"/>
</dbReference>
<organism evidence="2 3">
    <name type="scientific">Xylaria arbuscula</name>
    <dbReference type="NCBI Taxonomy" id="114810"/>
    <lineage>
        <taxon>Eukaryota</taxon>
        <taxon>Fungi</taxon>
        <taxon>Dikarya</taxon>
        <taxon>Ascomycota</taxon>
        <taxon>Pezizomycotina</taxon>
        <taxon>Sordariomycetes</taxon>
        <taxon>Xylariomycetidae</taxon>
        <taxon>Xylariales</taxon>
        <taxon>Xylariaceae</taxon>
        <taxon>Xylaria</taxon>
    </lineage>
</organism>
<comment type="caution">
    <text evidence="2">The sequence shown here is derived from an EMBL/GenBank/DDBJ whole genome shotgun (WGS) entry which is preliminary data.</text>
</comment>